<sequence>MVDMEVIELCDDDEEVSIQTIWNDIEKIDNKKEANHERNLQQKSTKKRLMPCSSNEDLWPEEKIASKKWSCYDSYSTTTNFEDEYIQQMDVLDVDRLFEDIYQPTGIPHGNKKSKFEETIDLSFYNKKDDSVKKFNWDFASQEIDDYQNIRNHTESFLPVRTFSINKKSKKRKVSVPIDSPALQEIVMSKEKLKIPKDDIDIAEKKIEEKKATSKSQKQFDNYCVIIEPDYVRTPCIFEHRESKGTLYPPLPENSLNHLLNPDARSTMSNIASPNNPIQMIETDQICNQENKMSQIDQNMSPVFDNIEETGEYVKNISPPSELNLTVKKEKLHVSSVKKDNRALQEKILHDFQNTIGKLDNNVRICMKESINRLARNAMERQCENDNDNDNNNSDRSRGSISIGSENVILLNETKKNFQERLTESRNVETYTNPIDRIVAHLFFHNNSSTSNPEGHVSVVRQNLGRKRKTLEDGTKLHNAEM</sequence>
<evidence type="ECO:0000313" key="2">
    <source>
        <dbReference type="Proteomes" id="UP000036987"/>
    </source>
</evidence>
<name>A0A0K9PRJ1_ZOSMR</name>
<gene>
    <name evidence="1" type="ORF">ZOSMA_192G00200</name>
</gene>
<dbReference type="PANTHER" id="PTHR33334">
    <property type="entry name" value="PROTEIN LNK1"/>
    <property type="match status" value="1"/>
</dbReference>
<dbReference type="OrthoDB" id="618331at2759"/>
<accession>A0A0K9PRJ1</accession>
<keyword evidence="2" id="KW-1185">Reference proteome</keyword>
<evidence type="ECO:0000313" key="1">
    <source>
        <dbReference type="EMBL" id="KMZ70842.1"/>
    </source>
</evidence>
<reference evidence="2" key="1">
    <citation type="journal article" date="2016" name="Nature">
        <title>The genome of the seagrass Zostera marina reveals angiosperm adaptation to the sea.</title>
        <authorList>
            <person name="Olsen J.L."/>
            <person name="Rouze P."/>
            <person name="Verhelst B."/>
            <person name="Lin Y.-C."/>
            <person name="Bayer T."/>
            <person name="Collen J."/>
            <person name="Dattolo E."/>
            <person name="De Paoli E."/>
            <person name="Dittami S."/>
            <person name="Maumus F."/>
            <person name="Michel G."/>
            <person name="Kersting A."/>
            <person name="Lauritano C."/>
            <person name="Lohaus R."/>
            <person name="Toepel M."/>
            <person name="Tonon T."/>
            <person name="Vanneste K."/>
            <person name="Amirebrahimi M."/>
            <person name="Brakel J."/>
            <person name="Bostroem C."/>
            <person name="Chovatia M."/>
            <person name="Grimwood J."/>
            <person name="Jenkins J.W."/>
            <person name="Jueterbock A."/>
            <person name="Mraz A."/>
            <person name="Stam W.T."/>
            <person name="Tice H."/>
            <person name="Bornberg-Bauer E."/>
            <person name="Green P.J."/>
            <person name="Pearson G.A."/>
            <person name="Procaccini G."/>
            <person name="Duarte C.M."/>
            <person name="Schmutz J."/>
            <person name="Reusch T.B.H."/>
            <person name="Van de Peer Y."/>
        </authorList>
    </citation>
    <scope>NUCLEOTIDE SEQUENCE [LARGE SCALE GENOMIC DNA]</scope>
    <source>
        <strain evidence="2">cv. Finnish</strain>
    </source>
</reference>
<dbReference type="STRING" id="29655.A0A0K9PRJ1"/>
<comment type="caution">
    <text evidence="1">The sequence shown here is derived from an EMBL/GenBank/DDBJ whole genome shotgun (WGS) entry which is preliminary data.</text>
</comment>
<dbReference type="Proteomes" id="UP000036987">
    <property type="component" value="Unassembled WGS sequence"/>
</dbReference>
<organism evidence="1 2">
    <name type="scientific">Zostera marina</name>
    <name type="common">Eelgrass</name>
    <dbReference type="NCBI Taxonomy" id="29655"/>
    <lineage>
        <taxon>Eukaryota</taxon>
        <taxon>Viridiplantae</taxon>
        <taxon>Streptophyta</taxon>
        <taxon>Embryophyta</taxon>
        <taxon>Tracheophyta</taxon>
        <taxon>Spermatophyta</taxon>
        <taxon>Magnoliopsida</taxon>
        <taxon>Liliopsida</taxon>
        <taxon>Zosteraceae</taxon>
        <taxon>Zostera</taxon>
    </lineage>
</organism>
<dbReference type="PANTHER" id="PTHR33334:SF5">
    <property type="entry name" value="PROTEIN LNK2"/>
    <property type="match status" value="1"/>
</dbReference>
<dbReference type="GO" id="GO:0007623">
    <property type="term" value="P:circadian rhythm"/>
    <property type="evidence" value="ECO:0007669"/>
    <property type="project" value="InterPro"/>
</dbReference>
<protein>
    <submittedName>
        <fullName evidence="1">Uncharacterized protein</fullName>
    </submittedName>
</protein>
<proteinExistence type="predicted"/>
<dbReference type="EMBL" id="LFYR01000705">
    <property type="protein sequence ID" value="KMZ70842.1"/>
    <property type="molecule type" value="Genomic_DNA"/>
</dbReference>
<dbReference type="GO" id="GO:0006355">
    <property type="term" value="P:regulation of DNA-templated transcription"/>
    <property type="evidence" value="ECO:0007669"/>
    <property type="project" value="InterPro"/>
</dbReference>
<dbReference type="AlphaFoldDB" id="A0A0K9PRJ1"/>
<dbReference type="InterPro" id="IPR039928">
    <property type="entry name" value="LNK"/>
</dbReference>